<feature type="compositionally biased region" description="Low complexity" evidence="4">
    <location>
        <begin position="22"/>
        <end position="35"/>
    </location>
</feature>
<dbReference type="PANTHER" id="PTHR47789">
    <property type="entry name" value="LAS SEVENTEEN-BINDING PROTEIN 5"/>
    <property type="match status" value="1"/>
</dbReference>
<feature type="domain" description="GAT" evidence="6">
    <location>
        <begin position="221"/>
        <end position="310"/>
    </location>
</feature>
<feature type="compositionally biased region" description="Pro residues" evidence="4">
    <location>
        <begin position="388"/>
        <end position="399"/>
    </location>
</feature>
<dbReference type="Proteomes" id="UP001583177">
    <property type="component" value="Unassembled WGS sequence"/>
</dbReference>
<dbReference type="SUPFAM" id="SSF48464">
    <property type="entry name" value="ENTH/VHS domain"/>
    <property type="match status" value="1"/>
</dbReference>
<accession>A0ABR3WIW8</accession>
<feature type="compositionally biased region" description="Gly residues" evidence="4">
    <location>
        <begin position="495"/>
        <end position="512"/>
    </location>
</feature>
<evidence type="ECO:0000256" key="4">
    <source>
        <dbReference type="SAM" id="MobiDB-lite"/>
    </source>
</evidence>
<evidence type="ECO:0000313" key="8">
    <source>
        <dbReference type="Proteomes" id="UP001583177"/>
    </source>
</evidence>
<evidence type="ECO:0008006" key="9">
    <source>
        <dbReference type="Google" id="ProtNLM"/>
    </source>
</evidence>
<dbReference type="InterPro" id="IPR038425">
    <property type="entry name" value="GAT_sf"/>
</dbReference>
<feature type="region of interest" description="Disordered" evidence="4">
    <location>
        <begin position="185"/>
        <end position="208"/>
    </location>
</feature>
<dbReference type="Gene3D" id="1.20.58.160">
    <property type="match status" value="1"/>
</dbReference>
<dbReference type="InterPro" id="IPR002014">
    <property type="entry name" value="VHS_dom"/>
</dbReference>
<feature type="compositionally biased region" description="Low complexity" evidence="4">
    <location>
        <begin position="429"/>
        <end position="441"/>
    </location>
</feature>
<dbReference type="CDD" id="cd21383">
    <property type="entry name" value="GAT_GGA_Tom1-like"/>
    <property type="match status" value="1"/>
</dbReference>
<keyword evidence="2" id="KW-0813">Transport</keyword>
<keyword evidence="3" id="KW-0653">Protein transport</keyword>
<feature type="region of interest" description="Disordered" evidence="4">
    <location>
        <begin position="313"/>
        <end position="555"/>
    </location>
</feature>
<dbReference type="SUPFAM" id="SSF89009">
    <property type="entry name" value="GAT-like domain"/>
    <property type="match status" value="1"/>
</dbReference>
<feature type="domain" description="VHS" evidence="5">
    <location>
        <begin position="55"/>
        <end position="185"/>
    </location>
</feature>
<organism evidence="7 8">
    <name type="scientific">Diaporthe australafricana</name>
    <dbReference type="NCBI Taxonomy" id="127596"/>
    <lineage>
        <taxon>Eukaryota</taxon>
        <taxon>Fungi</taxon>
        <taxon>Dikarya</taxon>
        <taxon>Ascomycota</taxon>
        <taxon>Pezizomycotina</taxon>
        <taxon>Sordariomycetes</taxon>
        <taxon>Sordariomycetidae</taxon>
        <taxon>Diaporthales</taxon>
        <taxon>Diaporthaceae</taxon>
        <taxon>Diaporthe</taxon>
    </lineage>
</organism>
<evidence type="ECO:0000256" key="3">
    <source>
        <dbReference type="ARBA" id="ARBA00022927"/>
    </source>
</evidence>
<dbReference type="PANTHER" id="PTHR47789:SF2">
    <property type="entry name" value="VHS DOMAIN-CONTAINING PROTEIN"/>
    <property type="match status" value="1"/>
</dbReference>
<evidence type="ECO:0000256" key="1">
    <source>
        <dbReference type="ARBA" id="ARBA00011446"/>
    </source>
</evidence>
<feature type="compositionally biased region" description="Basic and acidic residues" evidence="4">
    <location>
        <begin position="444"/>
        <end position="453"/>
    </location>
</feature>
<feature type="compositionally biased region" description="Basic and acidic residues" evidence="4">
    <location>
        <begin position="419"/>
        <end position="428"/>
    </location>
</feature>
<dbReference type="PROSITE" id="PS50909">
    <property type="entry name" value="GAT"/>
    <property type="match status" value="1"/>
</dbReference>
<dbReference type="EMBL" id="JAWRVE010000078">
    <property type="protein sequence ID" value="KAL1862748.1"/>
    <property type="molecule type" value="Genomic_DNA"/>
</dbReference>
<protein>
    <recommendedName>
        <fullName evidence="9">GAT domain-containing protein</fullName>
    </recommendedName>
</protein>
<evidence type="ECO:0000313" key="7">
    <source>
        <dbReference type="EMBL" id="KAL1862748.1"/>
    </source>
</evidence>
<proteinExistence type="predicted"/>
<gene>
    <name evidence="7" type="ORF">Daus18300_008392</name>
</gene>
<dbReference type="InterPro" id="IPR045007">
    <property type="entry name" value="LSB5"/>
</dbReference>
<feature type="compositionally biased region" description="Basic and acidic residues" evidence="4">
    <location>
        <begin position="313"/>
        <end position="323"/>
    </location>
</feature>
<evidence type="ECO:0000256" key="2">
    <source>
        <dbReference type="ARBA" id="ARBA00022448"/>
    </source>
</evidence>
<dbReference type="InterPro" id="IPR004152">
    <property type="entry name" value="GAT_dom"/>
</dbReference>
<keyword evidence="8" id="KW-1185">Reference proteome</keyword>
<evidence type="ECO:0000259" key="6">
    <source>
        <dbReference type="PROSITE" id="PS50909"/>
    </source>
</evidence>
<dbReference type="Pfam" id="PF03127">
    <property type="entry name" value="GAT"/>
    <property type="match status" value="1"/>
</dbReference>
<name>A0ABR3WIW8_9PEZI</name>
<comment type="caution">
    <text evidence="7">The sequence shown here is derived from an EMBL/GenBank/DDBJ whole genome shotgun (WGS) entry which is preliminary data.</text>
</comment>
<reference evidence="7 8" key="1">
    <citation type="journal article" date="2024" name="IMA Fungus">
        <title>IMA Genome - F19 : A genome assembly and annotation guide to empower mycologists, including annotated draft genome sequences of Ceratocystis pirilliformis, Diaporthe australafricana, Fusarium ophioides, Paecilomyces lecythidis, and Sporothrix stenoceras.</title>
        <authorList>
            <person name="Aylward J."/>
            <person name="Wilson A.M."/>
            <person name="Visagie C.M."/>
            <person name="Spraker J."/>
            <person name="Barnes I."/>
            <person name="Buitendag C."/>
            <person name="Ceriani C."/>
            <person name="Del Mar Angel L."/>
            <person name="du Plessis D."/>
            <person name="Fuchs T."/>
            <person name="Gasser K."/>
            <person name="Kramer D."/>
            <person name="Li W."/>
            <person name="Munsamy K."/>
            <person name="Piso A."/>
            <person name="Price J.L."/>
            <person name="Sonnekus B."/>
            <person name="Thomas C."/>
            <person name="van der Nest A."/>
            <person name="van Dijk A."/>
            <person name="van Heerden A."/>
            <person name="van Vuuren N."/>
            <person name="Yilmaz N."/>
            <person name="Duong T.A."/>
            <person name="van der Merwe N.A."/>
            <person name="Wingfield M.J."/>
            <person name="Wingfield B.D."/>
        </authorList>
    </citation>
    <scope>NUCLEOTIDE SEQUENCE [LARGE SCALE GENOMIC DNA]</scope>
    <source>
        <strain evidence="7 8">CMW 18300</strain>
    </source>
</reference>
<dbReference type="Gene3D" id="1.25.40.90">
    <property type="match status" value="1"/>
</dbReference>
<feature type="compositionally biased region" description="Low complexity" evidence="4">
    <location>
        <begin position="342"/>
        <end position="361"/>
    </location>
</feature>
<feature type="region of interest" description="Disordered" evidence="4">
    <location>
        <begin position="1"/>
        <end position="40"/>
    </location>
</feature>
<sequence>MKSMKGLSNKMLGSIKKRTDSSADTASAGSDSAVDLQGDSPEAVAARSVRAFCESGGPNNAGDEVTFLPSIVESAESSPTAAAECARTIRKYLKKDYWSKPSYQYNALMLMRILADNPGPTFTRNLDGKFLDVVKDLLRNGRDLSVRQMLMETLDSYEHQKGWDEGLGPIIDLWKKEKDKAYKAYGGHPPPPPRPQNFAVPPTDAHSQNYFARSHSNKRLPSPVELANRLEEARTSAKLLSQLVANTPATEVLDNDLVKEFADRCLSASRSIQGYMTAENPGPDNETMESLIDVNEELQQALNNEKRARLSARKELGLNDRSENVSPAPEVNGSTRPPIPQPSGSYSAAGGAFPSGGAYSGDVAAPVPRKPLSNGKGKGRQELDPVEYVPPPPGPPPGHPAAAGPSRSANATPADEGQDPFRDPEPAGRGKAPAGSGSGPSYLDDVRLADEPFHPGFGEPTRSYLGRQDSAANKLTMHGAGYGPATHQDDDKEVVGGGGYDGTYSSGGGAAAPGGSSSSATRPRNVSDLSDDIYDAPPSDTHGGSSSGKRPLYRY</sequence>
<evidence type="ECO:0000259" key="5">
    <source>
        <dbReference type="PROSITE" id="PS50179"/>
    </source>
</evidence>
<comment type="subunit">
    <text evidence="1">Component of the ESCRT-0 complex composed of HSE1 and VPS27.</text>
</comment>
<dbReference type="PROSITE" id="PS50179">
    <property type="entry name" value="VHS"/>
    <property type="match status" value="1"/>
</dbReference>
<dbReference type="InterPro" id="IPR008942">
    <property type="entry name" value="ENTH_VHS"/>
</dbReference>